<dbReference type="InterPro" id="IPR000836">
    <property type="entry name" value="PRTase_dom"/>
</dbReference>
<sequence>MADRAILRRSIRVARICAAGLFARLVAAALPNRCALCGNLSHQTICAWCDDAYWNEARLRCPRCALPLAGKRMRHDMQTWRAAHALPAASSPHGTGTSARAQPLQAALARPPTNAPEKARPPHAARYYCSACANAPPGFDATLALADYRAPLDGLALELKFRAHLALGREFGARLARLASDALDDAPPLDAIAPVPLGARRLVERGYNQAWEIARPLAQALCVRADPTLVARVTDTAPQSRLAYDARRMNVAAAFAIARPVTGLHIGIVDDVMTSGATLDAIARALKDAGARRVTNFVALRTAKD</sequence>
<evidence type="ECO:0000313" key="5">
    <source>
        <dbReference type="Proteomes" id="UP000062788"/>
    </source>
</evidence>
<dbReference type="CDD" id="cd06223">
    <property type="entry name" value="PRTases_typeI"/>
    <property type="match status" value="1"/>
</dbReference>
<organism evidence="4 5">
    <name type="scientific">Burkholderia singularis</name>
    <dbReference type="NCBI Taxonomy" id="1503053"/>
    <lineage>
        <taxon>Bacteria</taxon>
        <taxon>Pseudomonadati</taxon>
        <taxon>Pseudomonadota</taxon>
        <taxon>Betaproteobacteria</taxon>
        <taxon>Burkholderiales</taxon>
        <taxon>Burkholderiaceae</taxon>
        <taxon>Burkholderia</taxon>
        <taxon>pseudomallei group</taxon>
    </lineage>
</organism>
<dbReference type="PANTHER" id="PTHR47505:SF1">
    <property type="entry name" value="DNA UTILIZATION PROTEIN YHGH"/>
    <property type="match status" value="1"/>
</dbReference>
<reference evidence="4 5" key="1">
    <citation type="submission" date="2015-11" db="EMBL/GenBank/DDBJ databases">
        <title>Expanding the genomic diversity of Burkholderia species for the development of highly accurate diagnostics.</title>
        <authorList>
            <person name="Sahl J."/>
            <person name="Keim P."/>
            <person name="Wagner D."/>
        </authorList>
    </citation>
    <scope>NUCLEOTIDE SEQUENCE [LARGE SCALE GENOMIC DNA]</scope>
    <source>
        <strain evidence="4 5">TSV85</strain>
    </source>
</reference>
<feature type="chain" id="PRO_5007114363" evidence="2">
    <location>
        <begin position="29"/>
        <end position="305"/>
    </location>
</feature>
<evidence type="ECO:0000256" key="1">
    <source>
        <dbReference type="ARBA" id="ARBA00008007"/>
    </source>
</evidence>
<evidence type="ECO:0000259" key="3">
    <source>
        <dbReference type="Pfam" id="PF18912"/>
    </source>
</evidence>
<protein>
    <submittedName>
        <fullName evidence="4">Competence protein ComF</fullName>
    </submittedName>
</protein>
<feature type="signal peptide" evidence="2">
    <location>
        <begin position="1"/>
        <end position="28"/>
    </location>
</feature>
<dbReference type="RefSeq" id="WP_059517690.1">
    <property type="nucleotide sequence ID" value="NZ_LOWA01000032.1"/>
</dbReference>
<evidence type="ECO:0000313" key="4">
    <source>
        <dbReference type="EMBL" id="KVE26928.1"/>
    </source>
</evidence>
<dbReference type="PANTHER" id="PTHR47505">
    <property type="entry name" value="DNA UTILIZATION PROTEIN YHGH"/>
    <property type="match status" value="1"/>
</dbReference>
<dbReference type="OrthoDB" id="9793412at2"/>
<dbReference type="InterPro" id="IPR029057">
    <property type="entry name" value="PRTase-like"/>
</dbReference>
<dbReference type="AlphaFoldDB" id="A0A103E229"/>
<evidence type="ECO:0000256" key="2">
    <source>
        <dbReference type="SAM" id="SignalP"/>
    </source>
</evidence>
<comment type="caution">
    <text evidence="4">The sequence shown here is derived from an EMBL/GenBank/DDBJ whole genome shotgun (WGS) entry which is preliminary data.</text>
</comment>
<proteinExistence type="inferred from homology"/>
<feature type="domain" description="Double zinc ribbon" evidence="3">
    <location>
        <begin position="26"/>
        <end position="73"/>
    </location>
</feature>
<dbReference type="InterPro" id="IPR051910">
    <property type="entry name" value="ComF/GntX_DNA_util-trans"/>
</dbReference>
<dbReference type="Proteomes" id="UP000062788">
    <property type="component" value="Unassembled WGS sequence"/>
</dbReference>
<dbReference type="SUPFAM" id="SSF53271">
    <property type="entry name" value="PRTase-like"/>
    <property type="match status" value="1"/>
</dbReference>
<keyword evidence="2" id="KW-0732">Signal</keyword>
<dbReference type="Gene3D" id="3.40.50.2020">
    <property type="match status" value="1"/>
</dbReference>
<dbReference type="EMBL" id="LOWA01000032">
    <property type="protein sequence ID" value="KVE26928.1"/>
    <property type="molecule type" value="Genomic_DNA"/>
</dbReference>
<comment type="similarity">
    <text evidence="1">Belongs to the ComF/GntX family.</text>
</comment>
<dbReference type="Pfam" id="PF18912">
    <property type="entry name" value="DZR_2"/>
    <property type="match status" value="1"/>
</dbReference>
<keyword evidence="5" id="KW-1185">Reference proteome</keyword>
<name>A0A103E229_9BURK</name>
<gene>
    <name evidence="4" type="ORF">WS67_15275</name>
</gene>
<accession>A0A103E229</accession>
<dbReference type="InterPro" id="IPR044005">
    <property type="entry name" value="DZR_2"/>
</dbReference>